<name>A0A565CJ81_9BRAS</name>
<dbReference type="OrthoDB" id="1937889at2759"/>
<reference evidence="5" key="1">
    <citation type="submission" date="2019-07" db="EMBL/GenBank/DDBJ databases">
        <authorList>
            <person name="Dittberner H."/>
        </authorList>
    </citation>
    <scope>NUCLEOTIDE SEQUENCE [LARGE SCALE GENOMIC DNA]</scope>
</reference>
<dbReference type="Pfam" id="PF23080">
    <property type="entry name" value="DUF7046"/>
    <property type="match status" value="1"/>
</dbReference>
<evidence type="ECO:0000313" key="6">
    <source>
        <dbReference type="Proteomes" id="UP000489600"/>
    </source>
</evidence>
<keyword evidence="1" id="KW-0175">Coiled coil</keyword>
<protein>
    <submittedName>
        <fullName evidence="5">Uncharacterized protein</fullName>
    </submittedName>
</protein>
<feature type="region of interest" description="Disordered" evidence="2">
    <location>
        <begin position="367"/>
        <end position="430"/>
    </location>
</feature>
<dbReference type="PANTHER" id="PTHR31149:SF9">
    <property type="entry name" value="TRANSMEMBRANE PROTEIN"/>
    <property type="match status" value="1"/>
</dbReference>
<feature type="compositionally biased region" description="Polar residues" evidence="2">
    <location>
        <begin position="447"/>
        <end position="461"/>
    </location>
</feature>
<dbReference type="EMBL" id="CABITT030000008">
    <property type="protein sequence ID" value="VVB13715.1"/>
    <property type="molecule type" value="Genomic_DNA"/>
</dbReference>
<dbReference type="InterPro" id="IPR055474">
    <property type="entry name" value="DUF7046"/>
</dbReference>
<feature type="coiled-coil region" evidence="1">
    <location>
        <begin position="215"/>
        <end position="242"/>
    </location>
</feature>
<feature type="domain" description="AIR9-like A9" evidence="4">
    <location>
        <begin position="500"/>
        <end position="581"/>
    </location>
</feature>
<dbReference type="InterPro" id="IPR056284">
    <property type="entry name" value="AIR9-like_A9"/>
</dbReference>
<evidence type="ECO:0000256" key="2">
    <source>
        <dbReference type="SAM" id="MobiDB-lite"/>
    </source>
</evidence>
<evidence type="ECO:0000259" key="4">
    <source>
        <dbReference type="Pfam" id="PF23197"/>
    </source>
</evidence>
<dbReference type="AlphaFoldDB" id="A0A565CJ81"/>
<comment type="caution">
    <text evidence="5">The sequence shown here is derived from an EMBL/GenBank/DDBJ whole genome shotgun (WGS) entry which is preliminary data.</text>
</comment>
<feature type="region of interest" description="Disordered" evidence="2">
    <location>
        <begin position="76"/>
        <end position="108"/>
    </location>
</feature>
<feature type="compositionally biased region" description="Polar residues" evidence="2">
    <location>
        <begin position="77"/>
        <end position="104"/>
    </location>
</feature>
<feature type="compositionally biased region" description="Basic and acidic residues" evidence="2">
    <location>
        <begin position="384"/>
        <end position="396"/>
    </location>
</feature>
<dbReference type="Pfam" id="PF23197">
    <property type="entry name" value="IG_AIR9"/>
    <property type="match status" value="1"/>
</dbReference>
<feature type="compositionally biased region" description="Basic and acidic residues" evidence="2">
    <location>
        <begin position="1"/>
        <end position="11"/>
    </location>
</feature>
<feature type="compositionally biased region" description="Polar residues" evidence="2">
    <location>
        <begin position="421"/>
        <end position="430"/>
    </location>
</feature>
<dbReference type="PANTHER" id="PTHR31149">
    <property type="entry name" value="EXPRESSED PROTEIN"/>
    <property type="match status" value="1"/>
</dbReference>
<gene>
    <name evidence="5" type="ORF">ANE_LOCUS24159</name>
</gene>
<keyword evidence="6" id="KW-1185">Reference proteome</keyword>
<proteinExistence type="predicted"/>
<evidence type="ECO:0000256" key="1">
    <source>
        <dbReference type="SAM" id="Coils"/>
    </source>
</evidence>
<feature type="domain" description="DUF7046" evidence="3">
    <location>
        <begin position="616"/>
        <end position="712"/>
    </location>
</feature>
<sequence>MDNGHEERLAERFSGVGLRESSGSHENDVKNDSLFQVIKAVEAAEATIKQQVEENNLLKSELQRRYLELAKYKSGESFPQTSDLGDHSNTTTGGSSPLHQSPASLNPVDRRKGMINASAADSSGMLVIHQHVHPNGEEAIVSNRSEDHLEGIMTNGIVRGAVGGGVASHFSSSPSTISLSPMRPLLEGGRDSHINSSTHELMSVGEVNNSGNAWKQELIHKVQEQEQEIVRLRKYLANYSVKEAQIRNEKYVLEKRIAHMRLAFDQQQQDLVDAASKALSYRQEIIEENIRLTYALQAAEQERSTFVSYLLPLLSEYSLHPQLSDSQSIVSNVKVLFRHLQEKLLLTETKLKETEYQLAPWQSDINHSNASPFSPYQPGLRYATDPENHHQDRRDGSAASNYPLDGPESRSPAFQMPVQPALSQDESHGLSNRVQFREPLSNTFIDDVQADTNQTSDNSTYVAEFDDPSPSNYPILPPVLEEPSSSFSEAADDDPLPGIADLQISGEPFPGREIQASGHSINGTTKCNFEWVRHLEDGSVNYIDGAKKPNYLVTADDVDLYLAIEVHPLDDKNRKGELVRVFANDNCKITCQPEMHSHIEKCLHNSHALFKVSYAIGYMDIWEAATLSIKKEGYSIKPSNDPVITEKFSSSTAVVIPFDQPADFVIIGTDGVEHLFRVDNDGTDLSCSRDTIVLTLRLFIKKALQRKKGKKKGFLFNI</sequence>
<feature type="region of interest" description="Disordered" evidence="2">
    <location>
        <begin position="1"/>
        <end position="27"/>
    </location>
</feature>
<accession>A0A565CJ81</accession>
<evidence type="ECO:0000313" key="5">
    <source>
        <dbReference type="EMBL" id="VVB13715.1"/>
    </source>
</evidence>
<dbReference type="FunFam" id="2.60.40.2700:FF:000001">
    <property type="entry name" value="Transmembrane protein"/>
    <property type="match status" value="1"/>
</dbReference>
<dbReference type="GO" id="GO:0005886">
    <property type="term" value="C:plasma membrane"/>
    <property type="evidence" value="ECO:0007669"/>
    <property type="project" value="TreeGrafter"/>
</dbReference>
<dbReference type="Proteomes" id="UP000489600">
    <property type="component" value="Unassembled WGS sequence"/>
</dbReference>
<evidence type="ECO:0000259" key="3">
    <source>
        <dbReference type="Pfam" id="PF23080"/>
    </source>
</evidence>
<dbReference type="Gene3D" id="2.60.40.2700">
    <property type="match status" value="1"/>
</dbReference>
<organism evidence="5 6">
    <name type="scientific">Arabis nemorensis</name>
    <dbReference type="NCBI Taxonomy" id="586526"/>
    <lineage>
        <taxon>Eukaryota</taxon>
        <taxon>Viridiplantae</taxon>
        <taxon>Streptophyta</taxon>
        <taxon>Embryophyta</taxon>
        <taxon>Tracheophyta</taxon>
        <taxon>Spermatophyta</taxon>
        <taxon>Magnoliopsida</taxon>
        <taxon>eudicotyledons</taxon>
        <taxon>Gunneridae</taxon>
        <taxon>Pentapetalae</taxon>
        <taxon>rosids</taxon>
        <taxon>malvids</taxon>
        <taxon>Brassicales</taxon>
        <taxon>Brassicaceae</taxon>
        <taxon>Arabideae</taxon>
        <taxon>Arabis</taxon>
    </lineage>
</organism>
<feature type="region of interest" description="Disordered" evidence="2">
    <location>
        <begin position="447"/>
        <end position="491"/>
    </location>
</feature>